<dbReference type="OrthoDB" id="4688861at2759"/>
<accession>A0A084Q9Y8</accession>
<evidence type="ECO:0000313" key="2">
    <source>
        <dbReference type="EMBL" id="KFA60773.1"/>
    </source>
</evidence>
<keyword evidence="3" id="KW-1185">Reference proteome</keyword>
<evidence type="ECO:0000259" key="1">
    <source>
        <dbReference type="Pfam" id="PF20183"/>
    </source>
</evidence>
<evidence type="ECO:0000313" key="3">
    <source>
        <dbReference type="Proteomes" id="UP000028524"/>
    </source>
</evidence>
<dbReference type="STRING" id="1283841.A0A084Q9Y8"/>
<reference evidence="2 3" key="1">
    <citation type="journal article" date="2014" name="BMC Genomics">
        <title>Comparative genome sequencing reveals chemotype-specific gene clusters in the toxigenic black mold Stachybotrys.</title>
        <authorList>
            <person name="Semeiks J."/>
            <person name="Borek D."/>
            <person name="Otwinowski Z."/>
            <person name="Grishin N.V."/>
        </authorList>
    </citation>
    <scope>NUCLEOTIDE SEQUENCE [LARGE SCALE GENOMIC DNA]</scope>
    <source>
        <strain evidence="2 3">IBT 40285</strain>
    </source>
</reference>
<dbReference type="InParanoid" id="A0A084Q9Y8"/>
<organism evidence="2 3">
    <name type="scientific">Stachybotrys chlorohalonatus (strain IBT 40285)</name>
    <dbReference type="NCBI Taxonomy" id="1283841"/>
    <lineage>
        <taxon>Eukaryota</taxon>
        <taxon>Fungi</taxon>
        <taxon>Dikarya</taxon>
        <taxon>Ascomycota</taxon>
        <taxon>Pezizomycotina</taxon>
        <taxon>Sordariomycetes</taxon>
        <taxon>Hypocreomycetidae</taxon>
        <taxon>Hypocreales</taxon>
        <taxon>Stachybotryaceae</taxon>
        <taxon>Stachybotrys</taxon>
    </lineage>
</organism>
<dbReference type="Pfam" id="PF20183">
    <property type="entry name" value="DUF6546"/>
    <property type="match status" value="1"/>
</dbReference>
<name>A0A084Q9Y8_STAC4</name>
<dbReference type="HOGENOM" id="CLU_1866427_0_0_1"/>
<sequence length="137" mass="16007">MELWYGARHIASVFRYLVEAGNTTIAWRGTWKFDMRGWPEIEKVWQQVSVFHTTRNLAGILEEALEEGCITSHAEAATRLGIRSMVAHPSSLEEIRREAGRYSTFHLGYLLSQLPLQLQLRLRFHLYHLRGQEQQQQ</sequence>
<dbReference type="EMBL" id="KL660890">
    <property type="protein sequence ID" value="KFA60773.1"/>
    <property type="molecule type" value="Genomic_DNA"/>
</dbReference>
<dbReference type="Proteomes" id="UP000028524">
    <property type="component" value="Unassembled WGS sequence"/>
</dbReference>
<proteinExistence type="predicted"/>
<feature type="domain" description="DUF6546" evidence="1">
    <location>
        <begin position="1"/>
        <end position="88"/>
    </location>
</feature>
<protein>
    <recommendedName>
        <fullName evidence="1">DUF6546 domain-containing protein</fullName>
    </recommendedName>
</protein>
<dbReference type="AlphaFoldDB" id="A0A084Q9Y8"/>
<gene>
    <name evidence="2" type="ORF">S40285_06312</name>
</gene>
<dbReference type="InterPro" id="IPR046676">
    <property type="entry name" value="DUF6546"/>
</dbReference>